<dbReference type="Proteomes" id="UP000177515">
    <property type="component" value="Chromosome 2"/>
</dbReference>
<dbReference type="PANTHER" id="PTHR44688:SF16">
    <property type="entry name" value="DNA-BINDING TRANSCRIPTIONAL ACTIVATOR DEVR_DOSR"/>
    <property type="match status" value="1"/>
</dbReference>
<dbReference type="PANTHER" id="PTHR44688">
    <property type="entry name" value="DNA-BINDING TRANSCRIPTIONAL ACTIVATOR DEVR_DOSR"/>
    <property type="match status" value="1"/>
</dbReference>
<proteinExistence type="predicted"/>
<evidence type="ECO:0000256" key="4">
    <source>
        <dbReference type="SAM" id="MobiDB-lite"/>
    </source>
</evidence>
<feature type="domain" description="HTH luxR-type" evidence="5">
    <location>
        <begin position="282"/>
        <end position="347"/>
    </location>
</feature>
<keyword evidence="7" id="KW-1185">Reference proteome</keyword>
<gene>
    <name evidence="6" type="ORF">BKK80_23335</name>
</gene>
<evidence type="ECO:0000256" key="1">
    <source>
        <dbReference type="ARBA" id="ARBA00023015"/>
    </source>
</evidence>
<evidence type="ECO:0000313" key="6">
    <source>
        <dbReference type="EMBL" id="AOZ08833.1"/>
    </source>
</evidence>
<evidence type="ECO:0000313" key="7">
    <source>
        <dbReference type="Proteomes" id="UP000177515"/>
    </source>
</evidence>
<evidence type="ECO:0000256" key="3">
    <source>
        <dbReference type="ARBA" id="ARBA00023163"/>
    </source>
</evidence>
<reference evidence="6 7" key="1">
    <citation type="submission" date="2016-10" db="EMBL/GenBank/DDBJ databases">
        <title>Complete genome sequences of three Cupriavidus strains isolated from various Malaysian environments.</title>
        <authorList>
            <person name="Abdullah A.A.-A."/>
            <person name="Shafie N.A.H."/>
            <person name="Lau N.S."/>
        </authorList>
    </citation>
    <scope>NUCLEOTIDE SEQUENCE [LARGE SCALE GENOMIC DNA]</scope>
    <source>
        <strain evidence="6 7">USMAA1020</strain>
    </source>
</reference>
<dbReference type="SUPFAM" id="SSF46894">
    <property type="entry name" value="C-terminal effector domain of the bipartite response regulators"/>
    <property type="match status" value="1"/>
</dbReference>
<name>A0ABM6FAZ2_9BURK</name>
<dbReference type="EMBL" id="CP017755">
    <property type="protein sequence ID" value="AOZ08833.1"/>
    <property type="molecule type" value="Genomic_DNA"/>
</dbReference>
<dbReference type="PRINTS" id="PR00038">
    <property type="entry name" value="HTHLUXR"/>
</dbReference>
<dbReference type="SMART" id="SM00421">
    <property type="entry name" value="HTH_LUXR"/>
    <property type="match status" value="1"/>
</dbReference>
<dbReference type="InterPro" id="IPR000792">
    <property type="entry name" value="Tscrpt_reg_LuxR_C"/>
</dbReference>
<keyword evidence="3" id="KW-0804">Transcription</keyword>
<dbReference type="InterPro" id="IPR036388">
    <property type="entry name" value="WH-like_DNA-bd_sf"/>
</dbReference>
<feature type="region of interest" description="Disordered" evidence="4">
    <location>
        <begin position="64"/>
        <end position="89"/>
    </location>
</feature>
<dbReference type="PROSITE" id="PS50043">
    <property type="entry name" value="HTH_LUXR_2"/>
    <property type="match status" value="1"/>
</dbReference>
<keyword evidence="2" id="KW-0238">DNA-binding</keyword>
<dbReference type="Pfam" id="PF00196">
    <property type="entry name" value="GerE"/>
    <property type="match status" value="1"/>
</dbReference>
<accession>A0ABM6FAZ2</accession>
<dbReference type="Gene3D" id="1.10.10.10">
    <property type="entry name" value="Winged helix-like DNA-binding domain superfamily/Winged helix DNA-binding domain"/>
    <property type="match status" value="1"/>
</dbReference>
<organism evidence="6 7">
    <name type="scientific">Cupriavidus malaysiensis</name>
    <dbReference type="NCBI Taxonomy" id="367825"/>
    <lineage>
        <taxon>Bacteria</taxon>
        <taxon>Pseudomonadati</taxon>
        <taxon>Pseudomonadota</taxon>
        <taxon>Betaproteobacteria</taxon>
        <taxon>Burkholderiales</taxon>
        <taxon>Burkholderiaceae</taxon>
        <taxon>Cupriavidus</taxon>
    </lineage>
</organism>
<sequence length="370" mass="40241">MGELPSPDEDFHRLVDSIYESALDVTMLPEALDRFSQYTCTDHPRYVVWDKLVRVTRLGMTPHGSFSPGGNELPGALSEGEIAPAGGPGLREHADLAAGVRLYDSDEVCVLMSGARSGRQDLDEQHRHRRLTQVLPHWARAARLQQRNVELSGMAALGLASLDTLDFGVMVLQGDMRVRYCNSWAEALVRADANLALVDGKLRARADALQSVLRQLLDGAVQGRDGGASAGSWMHVTSGGQPVPLIMMPLISRQTVESAWQLPVAMLLMGNSESRSVLDTSVLSSLFGLSRKESIVAIRLAAGETLQEIAEREFLSPHTVRVHIRDILRKTGTHRQAELVRLLHLLPGVALERGGAPGLPAPRGRRGATT</sequence>
<protein>
    <submittedName>
        <fullName evidence="6">Helix-turn-helix transcriptional regulator</fullName>
    </submittedName>
</protein>
<evidence type="ECO:0000259" key="5">
    <source>
        <dbReference type="PROSITE" id="PS50043"/>
    </source>
</evidence>
<keyword evidence="1" id="KW-0805">Transcription regulation</keyword>
<dbReference type="CDD" id="cd06170">
    <property type="entry name" value="LuxR_C_like"/>
    <property type="match status" value="1"/>
</dbReference>
<dbReference type="InterPro" id="IPR016032">
    <property type="entry name" value="Sig_transdc_resp-reg_C-effctor"/>
</dbReference>
<dbReference type="RefSeq" id="WP_071016671.1">
    <property type="nucleotide sequence ID" value="NZ_CP017755.1"/>
</dbReference>
<evidence type="ECO:0000256" key="2">
    <source>
        <dbReference type="ARBA" id="ARBA00023125"/>
    </source>
</evidence>